<evidence type="ECO:0000256" key="3">
    <source>
        <dbReference type="ARBA" id="ARBA00022827"/>
    </source>
</evidence>
<evidence type="ECO:0000256" key="1">
    <source>
        <dbReference type="ARBA" id="ARBA00010790"/>
    </source>
</evidence>
<dbReference type="PANTHER" id="PTHR46056">
    <property type="entry name" value="LONG-CHAIN-ALCOHOL OXIDASE"/>
    <property type="match status" value="1"/>
</dbReference>
<keyword evidence="3" id="KW-0274">FAD</keyword>
<dbReference type="Proteomes" id="UP000193560">
    <property type="component" value="Unassembled WGS sequence"/>
</dbReference>
<comment type="similarity">
    <text evidence="1">Belongs to the GMC oxidoreductase family.</text>
</comment>
<evidence type="ECO:0000259" key="7">
    <source>
        <dbReference type="Pfam" id="PF00890"/>
    </source>
</evidence>
<dbReference type="Pfam" id="PF05199">
    <property type="entry name" value="GMC_oxred_C"/>
    <property type="match status" value="1"/>
</dbReference>
<reference evidence="9 10" key="1">
    <citation type="submission" date="2016-07" db="EMBL/GenBank/DDBJ databases">
        <title>Pervasive Adenine N6-methylation of Active Genes in Fungi.</title>
        <authorList>
            <consortium name="DOE Joint Genome Institute"/>
            <person name="Mondo S.J."/>
            <person name="Dannebaum R.O."/>
            <person name="Kuo R.C."/>
            <person name="Labutti K."/>
            <person name="Haridas S."/>
            <person name="Kuo A."/>
            <person name="Salamov A."/>
            <person name="Ahrendt S.R."/>
            <person name="Lipzen A."/>
            <person name="Sullivan W."/>
            <person name="Andreopoulos W.B."/>
            <person name="Clum A."/>
            <person name="Lindquist E."/>
            <person name="Daum C."/>
            <person name="Ramamoorthy G.K."/>
            <person name="Gryganskyi A."/>
            <person name="Culley D."/>
            <person name="Magnuson J.K."/>
            <person name="James T.Y."/>
            <person name="O'Malley M.A."/>
            <person name="Stajich J.E."/>
            <person name="Spatafora J.W."/>
            <person name="Visel A."/>
            <person name="Grigoriev I.V."/>
        </authorList>
    </citation>
    <scope>NUCLEOTIDE SEQUENCE [LARGE SCALE GENOMIC DNA]</scope>
    <source>
        <strain evidence="9 10">NRRL 1336</strain>
    </source>
</reference>
<dbReference type="AlphaFoldDB" id="A0A1X2HZR6"/>
<dbReference type="Pfam" id="PF00732">
    <property type="entry name" value="GMC_oxred_N"/>
    <property type="match status" value="1"/>
</dbReference>
<dbReference type="InterPro" id="IPR003953">
    <property type="entry name" value="FAD-dep_OxRdtase_2_FAD-bd"/>
</dbReference>
<dbReference type="Pfam" id="PF00890">
    <property type="entry name" value="FAD_binding_2"/>
    <property type="match status" value="1"/>
</dbReference>
<accession>A0A1X2HZR6</accession>
<name>A0A1X2HZR6_9FUNG</name>
<feature type="domain" description="Glucose-methanol-choline oxidoreductase C-terminal" evidence="8">
    <location>
        <begin position="559"/>
        <end position="689"/>
    </location>
</feature>
<evidence type="ECO:0000313" key="9">
    <source>
        <dbReference type="EMBL" id="ORZ06242.1"/>
    </source>
</evidence>
<evidence type="ECO:0000256" key="5">
    <source>
        <dbReference type="PIRSR" id="PIRSR028937-1"/>
    </source>
</evidence>
<protein>
    <submittedName>
        <fullName evidence="9">Uncharacterized protein</fullName>
    </submittedName>
</protein>
<comment type="caution">
    <text evidence="9">The sequence shown here is derived from an EMBL/GenBank/DDBJ whole genome shotgun (WGS) entry which is preliminary data.</text>
</comment>
<evidence type="ECO:0000256" key="2">
    <source>
        <dbReference type="ARBA" id="ARBA00022630"/>
    </source>
</evidence>
<dbReference type="SUPFAM" id="SSF51905">
    <property type="entry name" value="FAD/NAD(P)-binding domain"/>
    <property type="match status" value="1"/>
</dbReference>
<keyword evidence="2" id="KW-0285">Flavoprotein</keyword>
<feature type="domain" description="Glucose-methanol-choline oxidoreductase N-terminal" evidence="6">
    <location>
        <begin position="261"/>
        <end position="466"/>
    </location>
</feature>
<dbReference type="InterPro" id="IPR000172">
    <property type="entry name" value="GMC_OxRdtase_N"/>
</dbReference>
<gene>
    <name evidence="9" type="ORF">BCR42DRAFT_361210</name>
</gene>
<organism evidence="9 10">
    <name type="scientific">Absidia repens</name>
    <dbReference type="NCBI Taxonomy" id="90262"/>
    <lineage>
        <taxon>Eukaryota</taxon>
        <taxon>Fungi</taxon>
        <taxon>Fungi incertae sedis</taxon>
        <taxon>Mucoromycota</taxon>
        <taxon>Mucoromycotina</taxon>
        <taxon>Mucoromycetes</taxon>
        <taxon>Mucorales</taxon>
        <taxon>Cunninghamellaceae</taxon>
        <taxon>Absidia</taxon>
    </lineage>
</organism>
<dbReference type="GO" id="GO:0046577">
    <property type="term" value="F:long-chain-alcohol oxidase activity"/>
    <property type="evidence" value="ECO:0007669"/>
    <property type="project" value="UniProtKB-EC"/>
</dbReference>
<dbReference type="InterPro" id="IPR036188">
    <property type="entry name" value="FAD/NAD-bd_sf"/>
</dbReference>
<dbReference type="InterPro" id="IPR007867">
    <property type="entry name" value="GMC_OxRtase_C"/>
</dbReference>
<feature type="domain" description="FAD-dependent oxidoreductase 2 FAD-binding" evidence="7">
    <location>
        <begin position="210"/>
        <end position="242"/>
    </location>
</feature>
<evidence type="ECO:0000259" key="8">
    <source>
        <dbReference type="Pfam" id="PF05199"/>
    </source>
</evidence>
<dbReference type="PANTHER" id="PTHR46056:SF12">
    <property type="entry name" value="LONG-CHAIN-ALCOHOL OXIDASE"/>
    <property type="match status" value="1"/>
</dbReference>
<evidence type="ECO:0000259" key="6">
    <source>
        <dbReference type="Pfam" id="PF00732"/>
    </source>
</evidence>
<keyword evidence="10" id="KW-1185">Reference proteome</keyword>
<dbReference type="Gene3D" id="3.50.50.60">
    <property type="entry name" value="FAD/NAD(P)-binding domain"/>
    <property type="match status" value="2"/>
</dbReference>
<sequence length="707" mass="77325">MTTSSPLQLNHQQRHTVKTILDTFLAPLSATDTIELQRKMTKYSAIPASHVAWMAQARATTIHSATNTKEDGAGVVDAVVAVVQRSMPDTNKQQQFLRLLDALASPAGMVILSQGKHITRFSALPASDRTALMHQWRHASLAFWRQLYQSFAALTWAATYLQLEEAKTLHNAIGYPTLDPIRSAPDYVPVNPRPRLPLCTPETILDAQYDVIVIGSGAGGGVVAAQAAMAGLSVLVIEKGPYHHESDYVLHEGQSAQRNLERGGTFLNEQSTMGFMSGSLVGGGTSINYSASLKLPHYVRQEWAGFGLSYFTSNKFTQDTERVCERIGATTDGIRLHGSNKILMEGCKNLGYHHEKIAQNSGGHPHECHWCLAGCRDGIKNGSMNTWLRDAVDHGAHVMVDQRVDRVVIDPTTHQATGVILASNNGQLIRARRVVVSAGTLHSPGILQRSGLVNPHLGTHLRVHPCVATYGYFDHLIDTHHGTMMTAYSDVVADLDGDHYGAKIEGMSHHAGMMANATPWHGALDHKYALLRWRYSTPLLTVSRDKDSVGNVFYDQNGMVKVNYTMSKRDQRSVLEGIVASAKILVAAGAREVRTMQATVRPFVFHDDEVPAVDHPRFQRWIKTVRAIGCPAIATTPHQMGTCRMGTSPNDSVVKPTGETWQCKGLYVADASVFRTGSGVNPMVTIMAVSLHIADQLVQSFTDSAKL</sequence>
<dbReference type="OrthoDB" id="269227at2759"/>
<feature type="active site" description="Proton acceptor" evidence="5">
    <location>
        <position position="638"/>
    </location>
</feature>
<proteinExistence type="inferred from homology"/>
<evidence type="ECO:0000256" key="4">
    <source>
        <dbReference type="ARBA" id="ARBA00023002"/>
    </source>
</evidence>
<dbReference type="EMBL" id="MCGE01000040">
    <property type="protein sequence ID" value="ORZ06242.1"/>
    <property type="molecule type" value="Genomic_DNA"/>
</dbReference>
<dbReference type="GO" id="GO:0050660">
    <property type="term" value="F:flavin adenine dinucleotide binding"/>
    <property type="evidence" value="ECO:0007669"/>
    <property type="project" value="InterPro"/>
</dbReference>
<dbReference type="STRING" id="90262.A0A1X2HZR6"/>
<evidence type="ECO:0000313" key="10">
    <source>
        <dbReference type="Proteomes" id="UP000193560"/>
    </source>
</evidence>
<keyword evidence="4" id="KW-0560">Oxidoreductase</keyword>
<dbReference type="GO" id="GO:0016020">
    <property type="term" value="C:membrane"/>
    <property type="evidence" value="ECO:0007669"/>
    <property type="project" value="UniProtKB-SubCell"/>
</dbReference>